<proteinExistence type="predicted"/>
<dbReference type="InterPro" id="IPR035402">
    <property type="entry name" value="DgcN-like_N"/>
</dbReference>
<dbReference type="GeneID" id="71928912"/>
<dbReference type="RefSeq" id="WP_247993465.1">
    <property type="nucleotide sequence ID" value="NZ_CP096019.1"/>
</dbReference>
<dbReference type="Gene3D" id="3.40.50.300">
    <property type="entry name" value="P-loop containing nucleotide triphosphate hydrolases"/>
    <property type="match status" value="1"/>
</dbReference>
<dbReference type="EMBL" id="CP096019">
    <property type="protein sequence ID" value="UPM42794.1"/>
    <property type="molecule type" value="Genomic_DNA"/>
</dbReference>
<evidence type="ECO:0000259" key="1">
    <source>
        <dbReference type="Pfam" id="PF07755"/>
    </source>
</evidence>
<protein>
    <submittedName>
        <fullName evidence="3">DUF1611 domain-containing protein</fullName>
    </submittedName>
</protein>
<feature type="domain" description="D-glutamate N-acetyltransferase-like C-terminal" evidence="1">
    <location>
        <begin position="133"/>
        <end position="331"/>
    </location>
</feature>
<keyword evidence="4" id="KW-1185">Reference proteome</keyword>
<dbReference type="PANTHER" id="PTHR40690:SF1">
    <property type="entry name" value="DUF1611 DOMAIN-CONTAINING PROTEIN"/>
    <property type="match status" value="1"/>
</dbReference>
<accession>A0A8U0A148</accession>
<dbReference type="Pfam" id="PF07755">
    <property type="entry name" value="DUF1611"/>
    <property type="match status" value="1"/>
</dbReference>
<organism evidence="3 4">
    <name type="scientific">Halocatena salina</name>
    <dbReference type="NCBI Taxonomy" id="2934340"/>
    <lineage>
        <taxon>Archaea</taxon>
        <taxon>Methanobacteriati</taxon>
        <taxon>Methanobacteriota</taxon>
        <taxon>Stenosarchaea group</taxon>
        <taxon>Halobacteria</taxon>
        <taxon>Halobacteriales</taxon>
        <taxon>Natronomonadaceae</taxon>
        <taxon>Halocatena</taxon>
    </lineage>
</organism>
<dbReference type="AlphaFoldDB" id="A0A8U0A148"/>
<reference evidence="3" key="1">
    <citation type="submission" date="2022-04" db="EMBL/GenBank/DDBJ databases">
        <title>Halocatena sp. nov., isolated from a salt lake.</title>
        <authorList>
            <person name="Cui H.-L."/>
        </authorList>
    </citation>
    <scope>NUCLEOTIDE SEQUENCE</scope>
    <source>
        <strain evidence="3">AD-1</strain>
    </source>
</reference>
<dbReference type="Proteomes" id="UP000831768">
    <property type="component" value="Chromosome"/>
</dbReference>
<evidence type="ECO:0000259" key="2">
    <source>
        <dbReference type="Pfam" id="PF17396"/>
    </source>
</evidence>
<feature type="domain" description="D-glutamate N-acetyltransferase-like N-terminal" evidence="2">
    <location>
        <begin position="35"/>
        <end position="127"/>
    </location>
</feature>
<evidence type="ECO:0000313" key="3">
    <source>
        <dbReference type="EMBL" id="UPM42794.1"/>
    </source>
</evidence>
<dbReference type="Pfam" id="PF17396">
    <property type="entry name" value="DUF1611_N"/>
    <property type="match status" value="1"/>
</dbReference>
<dbReference type="Gene3D" id="3.40.50.720">
    <property type="entry name" value="NAD(P)-binding Rossmann-like Domain"/>
    <property type="match status" value="1"/>
</dbReference>
<sequence length="338" mass="36007">MRLALLAHGRFPSGAKTAQGLLRYGDHDIVAVIDRETAGSRVSDHLTDVQDAPIVDTIEAVPEMDVLVVGIAPIGGTFDETWRSDIAGALARGSDVWSGLHQYLRDDEEFAQFAATHDCRIWDVRRPPEDLTVSDGVARDIDATVVLTVGTDCSVGKMTTTMELVEAARDRGLDAGMVPTGQTGVMLDGDGIVIDRVVSDFAAGALERMLLEREHHDYLFVEGQGSIVHPAYSGVTSSILHGTMADALVLCHEAGRDVVHGYESFSLPPVSEIADLYQSLSGALTPCSVVGGALNTAALNTADARKALETYGNAIDAPATDPIRFGIEEVVTAIEERP</sequence>
<dbReference type="PIRSF" id="PIRSF026760">
    <property type="entry name" value="UCP026760"/>
    <property type="match status" value="1"/>
</dbReference>
<dbReference type="InterPro" id="IPR035086">
    <property type="entry name" value="DgcN-like_C"/>
</dbReference>
<name>A0A8U0A148_9EURY</name>
<dbReference type="SUPFAM" id="SSF52540">
    <property type="entry name" value="P-loop containing nucleoside triphosphate hydrolases"/>
    <property type="match status" value="1"/>
</dbReference>
<dbReference type="InterPro" id="IPR011669">
    <property type="entry name" value="DgcN-like"/>
</dbReference>
<dbReference type="InterPro" id="IPR027417">
    <property type="entry name" value="P-loop_NTPase"/>
</dbReference>
<dbReference type="PANTHER" id="PTHR40690">
    <property type="entry name" value="GLL3100 PROTEIN"/>
    <property type="match status" value="1"/>
</dbReference>
<dbReference type="KEGG" id="haad:MW046_12655"/>
<evidence type="ECO:0000313" key="4">
    <source>
        <dbReference type="Proteomes" id="UP000831768"/>
    </source>
</evidence>
<gene>
    <name evidence="3" type="ORF">MW046_12655</name>
</gene>